<sequence length="121" mass="13439">MIILNTVCPCEKCQREIDPNTPHCPQCGEKQNHSCEEHFNIFKAFRGGGVYNMIYGATILTWEDIAQLAGEQSGTGYFIGSYIPASQDQTNHIKISKWIPIVNGQPGLDQGAQIIEITNLE</sequence>
<evidence type="ECO:0000313" key="1">
    <source>
        <dbReference type="EMBL" id="KKT49192.1"/>
    </source>
</evidence>
<name>A0A0G1JZ90_9BACT</name>
<dbReference type="Proteomes" id="UP000034172">
    <property type="component" value="Unassembled WGS sequence"/>
</dbReference>
<comment type="caution">
    <text evidence="1">The sequence shown here is derived from an EMBL/GenBank/DDBJ whole genome shotgun (WGS) entry which is preliminary data.</text>
</comment>
<gene>
    <name evidence="1" type="ORF">UW41_C0010G0031</name>
</gene>
<proteinExistence type="predicted"/>
<dbReference type="EMBL" id="LCIE01000010">
    <property type="protein sequence ID" value="KKT49192.1"/>
    <property type="molecule type" value="Genomic_DNA"/>
</dbReference>
<reference evidence="1 2" key="1">
    <citation type="journal article" date="2015" name="Nature">
        <title>rRNA introns, odd ribosomes, and small enigmatic genomes across a large radiation of phyla.</title>
        <authorList>
            <person name="Brown C.T."/>
            <person name="Hug L.A."/>
            <person name="Thomas B.C."/>
            <person name="Sharon I."/>
            <person name="Castelle C.J."/>
            <person name="Singh A."/>
            <person name="Wilkins M.J."/>
            <person name="Williams K.H."/>
            <person name="Banfield J.F."/>
        </authorList>
    </citation>
    <scope>NUCLEOTIDE SEQUENCE [LARGE SCALE GENOMIC DNA]</scope>
</reference>
<organism evidence="1 2">
    <name type="scientific">Candidatus Collierbacteria bacterium GW2011_GWC2_44_18</name>
    <dbReference type="NCBI Taxonomy" id="1618392"/>
    <lineage>
        <taxon>Bacteria</taxon>
        <taxon>Candidatus Collieribacteriota</taxon>
    </lineage>
</organism>
<protein>
    <submittedName>
        <fullName evidence="1">Uncharacterized protein</fullName>
    </submittedName>
</protein>
<evidence type="ECO:0000313" key="2">
    <source>
        <dbReference type="Proteomes" id="UP000034172"/>
    </source>
</evidence>
<dbReference type="AlphaFoldDB" id="A0A0G1JZ90"/>
<dbReference type="STRING" id="1618392.UW41_C0010G0031"/>
<accession>A0A0G1JZ90</accession>